<sequence length="824" mass="94891">MSGILLWELNSCKLLHNLTGHEGSIFGVKASNDGKYLVSCSDDRSIKIWDIESGENLATGWGHGARIWSLDFYTIDNNNSNNNYNNNNEIFRIFSASEDCTARVWSFKSNDSNLECYNIYDSHTGRNIWSSAINYQYSIAATGGADGRIKLYDLNETKRDGYFSNEWDNNKINDMIKISNSIDDNISFEKNELIKEYFDFLNNTGLISITTEGKILTLNNNYQNWNFLFQDNDFKKFSIINGFKNEKIVVIGSKIGKLILLKFNDDLNIIDKREIKLEGLNSNLNNILTCKDNGRLIIYIETPNPRDNFKIIEINDTDIHNTINYDLVKPDTRFVSSCICFDSKNSWLVIGSRYTTFILYSLNNNNGNTTIENKPLKLWKKFYPGDTISSVQIIKSDIDQIYILMTLRDGDYMILKIDEKFNIEFIQENRVQKGFLEGCFINELDGDLITYGFKSSLFYIWNETKQFEILKIYCGGAHRQWSFNHYYTTTNNNTNKFLQFRFIYTRASDIYLLNTGIPPFLQKSYLKPGFHGREIRSLDFSPKLYSNNNSSNNSRLLLSGAEDTTIKLSSFNSNGEFEVYWSQRKHVSGIQSIKFINENFAITSAAREELFLWKIESDLKFEKINKPFISCFAVLPPTSANPDLRIMDFDVINVTADEKSIGFVMVTVYSDSAIRLWYFNYESKKFTLISEGEYKTCCILNTNFIVVDRSIYILISATDGHLTLWNIDSTLKNDFKLSKNSKSLVLNNKDTTDIVISEFSSMKLLINQQIHQSGIKDMALRFIDPIEDEIAKIDVITGGDDNALGITSFIFNKQKSELHLLTKY</sequence>
<dbReference type="EMBL" id="BSXV01002326">
    <property type="protein sequence ID" value="GME95493.1"/>
    <property type="molecule type" value="Genomic_DNA"/>
</dbReference>
<dbReference type="Proteomes" id="UP001165101">
    <property type="component" value="Unassembled WGS sequence"/>
</dbReference>
<evidence type="ECO:0000313" key="2">
    <source>
        <dbReference type="Proteomes" id="UP001165101"/>
    </source>
</evidence>
<protein>
    <submittedName>
        <fullName evidence="1">Unnamed protein product</fullName>
    </submittedName>
</protein>
<evidence type="ECO:0000313" key="1">
    <source>
        <dbReference type="EMBL" id="GME95493.1"/>
    </source>
</evidence>
<organism evidence="1 2">
    <name type="scientific">Candida boidinii</name>
    <name type="common">Yeast</name>
    <dbReference type="NCBI Taxonomy" id="5477"/>
    <lineage>
        <taxon>Eukaryota</taxon>
        <taxon>Fungi</taxon>
        <taxon>Dikarya</taxon>
        <taxon>Ascomycota</taxon>
        <taxon>Saccharomycotina</taxon>
        <taxon>Pichiomycetes</taxon>
        <taxon>Pichiales</taxon>
        <taxon>Pichiaceae</taxon>
        <taxon>Ogataea</taxon>
        <taxon>Ogataea/Candida clade</taxon>
    </lineage>
</organism>
<accession>A0ACB5TVJ0</accession>
<reference evidence="1" key="1">
    <citation type="submission" date="2023-04" db="EMBL/GenBank/DDBJ databases">
        <title>Candida boidinii NBRC 1967.</title>
        <authorList>
            <person name="Ichikawa N."/>
            <person name="Sato H."/>
            <person name="Tonouchi N."/>
        </authorList>
    </citation>
    <scope>NUCLEOTIDE SEQUENCE</scope>
    <source>
        <strain evidence="1">NBRC 1967</strain>
    </source>
</reference>
<comment type="caution">
    <text evidence="1">The sequence shown here is derived from an EMBL/GenBank/DDBJ whole genome shotgun (WGS) entry which is preliminary data.</text>
</comment>
<keyword evidence="2" id="KW-1185">Reference proteome</keyword>
<proteinExistence type="predicted"/>
<gene>
    <name evidence="1" type="ORF">Cboi01_000393000</name>
</gene>
<name>A0ACB5TVJ0_CANBO</name>